<dbReference type="RefSeq" id="WP_153790127.1">
    <property type="nucleotide sequence ID" value="NZ_CP045915.1"/>
</dbReference>
<dbReference type="AlphaFoldDB" id="A0A5Q2TG36"/>
<keyword evidence="5" id="KW-0808">Transferase</keyword>
<evidence type="ECO:0000256" key="2">
    <source>
        <dbReference type="PIRSR" id="PIRSR018249-2"/>
    </source>
</evidence>
<dbReference type="InterPro" id="IPR052939">
    <property type="entry name" value="23S_rRNA_MeTrnsfrase_RlmA"/>
</dbReference>
<dbReference type="GO" id="GO:0032259">
    <property type="term" value="P:methylation"/>
    <property type="evidence" value="ECO:0007669"/>
    <property type="project" value="UniProtKB-KW"/>
</dbReference>
<evidence type="ECO:0000313" key="6">
    <source>
        <dbReference type="Proteomes" id="UP000339690"/>
    </source>
</evidence>
<gene>
    <name evidence="5" type="ORF">GI584_02425</name>
</gene>
<dbReference type="InterPro" id="IPR029063">
    <property type="entry name" value="SAM-dependent_MTases_sf"/>
</dbReference>
<keyword evidence="1" id="KW-0862">Zinc</keyword>
<dbReference type="Gene3D" id="3.40.50.150">
    <property type="entry name" value="Vaccinia Virus protein VP39"/>
    <property type="match status" value="1"/>
</dbReference>
<evidence type="ECO:0000259" key="4">
    <source>
        <dbReference type="Pfam" id="PF21302"/>
    </source>
</evidence>
<feature type="binding site" evidence="1">
    <location>
        <position position="20"/>
    </location>
    <ligand>
        <name>Zn(2+)</name>
        <dbReference type="ChEBI" id="CHEBI:29105"/>
    </ligand>
</feature>
<dbReference type="Proteomes" id="UP000339690">
    <property type="component" value="Chromosome"/>
</dbReference>
<evidence type="ECO:0000313" key="5">
    <source>
        <dbReference type="EMBL" id="QGH32973.1"/>
    </source>
</evidence>
<feature type="domain" description="23S rRNA (guanine(745)-N(1))-methyltransferase N-terminal" evidence="4">
    <location>
        <begin position="18"/>
        <end position="51"/>
    </location>
</feature>
<evidence type="ECO:0000256" key="1">
    <source>
        <dbReference type="PIRSR" id="PIRSR018249-1"/>
    </source>
</evidence>
<feature type="binding site" evidence="1">
    <location>
        <position position="23"/>
    </location>
    <ligand>
        <name>Zn(2+)</name>
        <dbReference type="ChEBI" id="CHEBI:29105"/>
    </ligand>
</feature>
<dbReference type="InterPro" id="IPR016718">
    <property type="entry name" value="rRNA_m1G-MeTrfase_A_prd"/>
</dbReference>
<proteinExistence type="predicted"/>
<organism evidence="5 6">
    <name type="scientific">Gracilibacillus salitolerans</name>
    <dbReference type="NCBI Taxonomy" id="2663022"/>
    <lineage>
        <taxon>Bacteria</taxon>
        <taxon>Bacillati</taxon>
        <taxon>Bacillota</taxon>
        <taxon>Bacilli</taxon>
        <taxon>Bacillales</taxon>
        <taxon>Bacillaceae</taxon>
        <taxon>Gracilibacillus</taxon>
    </lineage>
</organism>
<feature type="binding site" evidence="2">
    <location>
        <position position="78"/>
    </location>
    <ligand>
        <name>S-adenosyl-L-methionine</name>
        <dbReference type="ChEBI" id="CHEBI:59789"/>
    </ligand>
</feature>
<feature type="binding site" evidence="1">
    <location>
        <position position="36"/>
    </location>
    <ligand>
        <name>Zn(2+)</name>
        <dbReference type="ChEBI" id="CHEBI:29105"/>
    </ligand>
</feature>
<dbReference type="PANTHER" id="PTHR43460">
    <property type="entry name" value="METHYLTRANSFERASE"/>
    <property type="match status" value="1"/>
</dbReference>
<protein>
    <submittedName>
        <fullName evidence="5">Methyltransferase domain-containing protein</fullName>
    </submittedName>
</protein>
<keyword evidence="5" id="KW-0489">Methyltransferase</keyword>
<evidence type="ECO:0000259" key="3">
    <source>
        <dbReference type="Pfam" id="PF13847"/>
    </source>
</evidence>
<dbReference type="EMBL" id="CP045915">
    <property type="protein sequence ID" value="QGH32973.1"/>
    <property type="molecule type" value="Genomic_DNA"/>
</dbReference>
<feature type="domain" description="Methyltransferase" evidence="3">
    <location>
        <begin position="95"/>
        <end position="209"/>
    </location>
</feature>
<dbReference type="InterPro" id="IPR048647">
    <property type="entry name" value="RlmA_N"/>
</dbReference>
<dbReference type="InterPro" id="IPR025714">
    <property type="entry name" value="Methyltranfer_dom"/>
</dbReference>
<accession>A0A5Q2TG36</accession>
<keyword evidence="2" id="KW-0949">S-adenosyl-L-methionine</keyword>
<keyword evidence="1" id="KW-0479">Metal-binding</keyword>
<dbReference type="Pfam" id="PF13847">
    <property type="entry name" value="Methyltransf_31"/>
    <property type="match status" value="1"/>
</dbReference>
<dbReference type="PANTHER" id="PTHR43460:SF1">
    <property type="entry name" value="METHYLTRANSFERASE TYPE 11 DOMAIN-CONTAINING PROTEIN"/>
    <property type="match status" value="1"/>
</dbReference>
<dbReference type="GO" id="GO:0046872">
    <property type="term" value="F:metal ion binding"/>
    <property type="evidence" value="ECO:0007669"/>
    <property type="project" value="UniProtKB-KW"/>
</dbReference>
<feature type="binding site" evidence="1">
    <location>
        <position position="40"/>
    </location>
    <ligand>
        <name>Zn(2+)</name>
        <dbReference type="ChEBI" id="CHEBI:29105"/>
    </ligand>
</feature>
<dbReference type="GO" id="GO:0008168">
    <property type="term" value="F:methyltransferase activity"/>
    <property type="evidence" value="ECO:0007669"/>
    <property type="project" value="UniProtKB-KW"/>
</dbReference>
<dbReference type="KEGG" id="grc:GI584_02425"/>
<feature type="binding site" evidence="2">
    <location>
        <begin position="106"/>
        <end position="107"/>
    </location>
    <ligand>
        <name>S-adenosyl-L-methionine</name>
        <dbReference type="ChEBI" id="CHEBI:59789"/>
    </ligand>
</feature>
<feature type="binding site" evidence="2">
    <location>
        <position position="194"/>
    </location>
    <ligand>
        <name>S-adenosyl-L-methionine</name>
        <dbReference type="ChEBI" id="CHEBI:59789"/>
    </ligand>
</feature>
<name>A0A5Q2TG36_9BACI</name>
<keyword evidence="6" id="KW-1185">Reference proteome</keyword>
<reference evidence="5 6" key="1">
    <citation type="submission" date="2019-11" db="EMBL/GenBank/DDBJ databases">
        <title>Gracilibacillus salitolerans sp. nov., a moderate halophile isolated from a saline soil in northwest China.</title>
        <authorList>
            <person name="Gan L."/>
        </authorList>
    </citation>
    <scope>NUCLEOTIDE SEQUENCE [LARGE SCALE GENOMIC DNA]</scope>
    <source>
        <strain evidence="5 6">SCU50</strain>
    </source>
</reference>
<sequence length="281" mass="32648">MKKIEQAAQLIDQNKSLFCCPICKGKMRVEKTSVICNSYHQFDLAKKGYINFYSKSSPKDYDKKLFEARYRVIQRGMYDKLHQKIAELIDAIDHRTANILDLGCGEGSHLQKITQQLNRSSIGMGMDIAKDGILTAAKYHQGLTWTVADLVQSPYQSGQFDILLNILSPANYQEFKRLMHTTGHVLKVIPRSAYLQEIREQVMEEEQQVYTNADVLEHFKQHFENLEIHTLQYQWRVPADVLDDLWYMTPLTWGKEMEQPIERITIDLDIIIAQKKLHKAV</sequence>
<dbReference type="PIRSF" id="PIRSF018249">
    <property type="entry name" value="MyrA_prd"/>
    <property type="match status" value="1"/>
</dbReference>
<dbReference type="Pfam" id="PF21302">
    <property type="entry name" value="Zn_ribbon_RlmA"/>
    <property type="match status" value="1"/>
</dbReference>
<dbReference type="SUPFAM" id="SSF53335">
    <property type="entry name" value="S-adenosyl-L-methionine-dependent methyltransferases"/>
    <property type="match status" value="1"/>
</dbReference>